<dbReference type="RefSeq" id="WP_155326371.1">
    <property type="nucleotide sequence ID" value="NZ_AP021877.1"/>
</dbReference>
<proteinExistence type="predicted"/>
<accession>A0A5K8A3C2</accession>
<dbReference type="AlphaFoldDB" id="A0A5K8A3C2"/>
<sequence>MDNNRGNPNWQPLSFLPQLATIIDGMLDAARETYEPFSQIKVHDDYSIKRVFEVTGQQVSDEWLYDEQLERWSALPKLNPVQRTEIQRLQRQMAELKKVNRDILAIAEEHEEKTIEKVLGKNDAEVGLEFLLGKLTR</sequence>
<evidence type="ECO:0000313" key="3">
    <source>
        <dbReference type="Proteomes" id="UP000425960"/>
    </source>
</evidence>
<evidence type="ECO:0000256" key="1">
    <source>
        <dbReference type="SAM" id="Coils"/>
    </source>
</evidence>
<evidence type="ECO:0000313" key="2">
    <source>
        <dbReference type="EMBL" id="BBO86800.1"/>
    </source>
</evidence>
<keyword evidence="2" id="KW-0614">Plasmid</keyword>
<protein>
    <submittedName>
        <fullName evidence="2">Uncharacterized protein</fullName>
    </submittedName>
</protein>
<geneLocation type="plasmid" evidence="3">
    <name>do28_1 dna</name>
</geneLocation>
<reference evidence="2 3" key="1">
    <citation type="submission" date="2019-11" db="EMBL/GenBank/DDBJ databases">
        <title>Comparative genomics of hydrocarbon-degrading Desulfosarcina strains.</title>
        <authorList>
            <person name="Watanabe M."/>
            <person name="Kojima H."/>
            <person name="Fukui M."/>
        </authorList>
    </citation>
    <scope>NUCLEOTIDE SEQUENCE [LARGE SCALE GENOMIC DNA]</scope>
    <source>
        <strain evidence="2 3">28bB2T</strain>
        <plasmid evidence="3">do28_1 dna</plasmid>
    </source>
</reference>
<organism evidence="2 3">
    <name type="scientific">Desulfosarcina ovata subsp. sediminis</name>
    <dbReference type="NCBI Taxonomy" id="885957"/>
    <lineage>
        <taxon>Bacteria</taxon>
        <taxon>Pseudomonadati</taxon>
        <taxon>Thermodesulfobacteriota</taxon>
        <taxon>Desulfobacteria</taxon>
        <taxon>Desulfobacterales</taxon>
        <taxon>Desulfosarcinaceae</taxon>
        <taxon>Desulfosarcina</taxon>
    </lineage>
</organism>
<dbReference type="Proteomes" id="UP000425960">
    <property type="component" value="Plasmid Do28_1"/>
</dbReference>
<keyword evidence="1" id="KW-0175">Coiled coil</keyword>
<name>A0A5K8A3C2_9BACT</name>
<gene>
    <name evidence="2" type="ORF">DSCO28_73660</name>
</gene>
<dbReference type="EMBL" id="AP021877">
    <property type="protein sequence ID" value="BBO86800.1"/>
    <property type="molecule type" value="Genomic_DNA"/>
</dbReference>
<dbReference type="KEGG" id="dov:DSCO28_73660"/>
<feature type="coiled-coil region" evidence="1">
    <location>
        <begin position="79"/>
        <end position="113"/>
    </location>
</feature>